<accession>A0ABV2ELM9</accession>
<reference evidence="3 4" key="1">
    <citation type="submission" date="2024-06" db="EMBL/GenBank/DDBJ databases">
        <title>Genomic Encyclopedia of Type Strains, Phase IV (KMG-IV): sequencing the most valuable type-strain genomes for metagenomic binning, comparative biology and taxonomic classification.</title>
        <authorList>
            <person name="Goeker M."/>
        </authorList>
    </citation>
    <scope>NUCLEOTIDE SEQUENCE [LARGE SCALE GENOMIC DNA]</scope>
    <source>
        <strain evidence="3 4">DSM 17809</strain>
    </source>
</reference>
<keyword evidence="1" id="KW-0472">Membrane</keyword>
<gene>
    <name evidence="3" type="ORF">ABID41_002364</name>
</gene>
<keyword evidence="3" id="KW-0378">Hydrolase</keyword>
<evidence type="ECO:0000313" key="3">
    <source>
        <dbReference type="EMBL" id="MET3527246.1"/>
    </source>
</evidence>
<proteinExistence type="predicted"/>
<feature type="transmembrane region" description="Helical" evidence="1">
    <location>
        <begin position="52"/>
        <end position="74"/>
    </location>
</feature>
<name>A0ABV2ELM9_9CAUL</name>
<feature type="transmembrane region" description="Helical" evidence="1">
    <location>
        <begin position="80"/>
        <end position="99"/>
    </location>
</feature>
<dbReference type="Gene3D" id="3.60.10.10">
    <property type="entry name" value="Endonuclease/exonuclease/phosphatase"/>
    <property type="match status" value="1"/>
</dbReference>
<keyword evidence="3" id="KW-0255">Endonuclease</keyword>
<dbReference type="InterPro" id="IPR005135">
    <property type="entry name" value="Endo/exonuclease/phosphatase"/>
</dbReference>
<dbReference type="RefSeq" id="WP_331929598.1">
    <property type="nucleotide sequence ID" value="NZ_JBEPLU010000002.1"/>
</dbReference>
<dbReference type="SUPFAM" id="SSF56219">
    <property type="entry name" value="DNase I-like"/>
    <property type="match status" value="1"/>
</dbReference>
<dbReference type="InterPro" id="IPR036691">
    <property type="entry name" value="Endo/exonu/phosph_ase_sf"/>
</dbReference>
<keyword evidence="1" id="KW-1133">Transmembrane helix</keyword>
<dbReference type="Pfam" id="PF03372">
    <property type="entry name" value="Exo_endo_phos"/>
    <property type="match status" value="1"/>
</dbReference>
<organism evidence="3 4">
    <name type="scientific">Phenylobacterium koreense</name>
    <dbReference type="NCBI Taxonomy" id="266125"/>
    <lineage>
        <taxon>Bacteria</taxon>
        <taxon>Pseudomonadati</taxon>
        <taxon>Pseudomonadota</taxon>
        <taxon>Alphaproteobacteria</taxon>
        <taxon>Caulobacterales</taxon>
        <taxon>Caulobacteraceae</taxon>
        <taxon>Phenylobacterium</taxon>
    </lineage>
</organism>
<feature type="transmembrane region" description="Helical" evidence="1">
    <location>
        <begin position="20"/>
        <end position="40"/>
    </location>
</feature>
<evidence type="ECO:0000256" key="1">
    <source>
        <dbReference type="SAM" id="Phobius"/>
    </source>
</evidence>
<evidence type="ECO:0000259" key="2">
    <source>
        <dbReference type="Pfam" id="PF03372"/>
    </source>
</evidence>
<evidence type="ECO:0000313" key="4">
    <source>
        <dbReference type="Proteomes" id="UP001549110"/>
    </source>
</evidence>
<sequence>MGPPVKRGDVQVGDMGLLRFLYSAVILPLGWACAIAAVLAQGGRFSGHLDVLTHFAPLYVAGGVITVAASLFVAERRLPLALAAIAVLASGALIAPELLRRQSPAAPADAGGQLKLVQFNAALDAKGLEERLAWLAKEDPDILVVEDSREVFQTAVAQRLGRYMACGRTCGVAIFTRTPPLKIESPRRGRYGLGPSIAAVHMADARGEFIVAGIHYQWPTKVRTHRENGLRMLQVLKPLPKARMIVVGDFNSTPWSFDRRRDDAAIGLERRTRALPTWPANGPFGLAFLPIDHVYAGEDWRTVEIRRGPRLGSDHYPLLVLLAPK</sequence>
<feature type="domain" description="Endonuclease/exonuclease/phosphatase" evidence="2">
    <location>
        <begin position="132"/>
        <end position="315"/>
    </location>
</feature>
<comment type="caution">
    <text evidence="3">The sequence shown here is derived from an EMBL/GenBank/DDBJ whole genome shotgun (WGS) entry which is preliminary data.</text>
</comment>
<keyword evidence="4" id="KW-1185">Reference proteome</keyword>
<dbReference type="EMBL" id="JBEPLU010000002">
    <property type="protein sequence ID" value="MET3527246.1"/>
    <property type="molecule type" value="Genomic_DNA"/>
</dbReference>
<keyword evidence="1" id="KW-0812">Transmembrane</keyword>
<dbReference type="GO" id="GO:0004519">
    <property type="term" value="F:endonuclease activity"/>
    <property type="evidence" value="ECO:0007669"/>
    <property type="project" value="UniProtKB-KW"/>
</dbReference>
<keyword evidence="3" id="KW-0540">Nuclease</keyword>
<protein>
    <submittedName>
        <fullName evidence="3">Endonuclease/exonuclease/phosphatase (EEP) superfamily protein YafD</fullName>
    </submittedName>
</protein>
<dbReference type="Proteomes" id="UP001549110">
    <property type="component" value="Unassembled WGS sequence"/>
</dbReference>